<dbReference type="GO" id="GO:0003824">
    <property type="term" value="F:catalytic activity"/>
    <property type="evidence" value="ECO:0007669"/>
    <property type="project" value="InterPro"/>
</dbReference>
<feature type="repeat" description="ANK" evidence="3">
    <location>
        <begin position="1197"/>
        <end position="1229"/>
    </location>
</feature>
<dbReference type="OrthoDB" id="1577640at2759"/>
<feature type="repeat" description="ANK" evidence="3">
    <location>
        <begin position="1266"/>
        <end position="1298"/>
    </location>
</feature>
<keyword evidence="7" id="KW-1185">Reference proteome</keyword>
<reference evidence="6 7" key="1">
    <citation type="submission" date="2020-05" db="EMBL/GenBank/DDBJ databases">
        <title>Identification and distribution of gene clusters putatively required for synthesis of sphingolipid metabolism inhibitors in phylogenetically diverse species of the filamentous fungus Fusarium.</title>
        <authorList>
            <person name="Kim H.-S."/>
            <person name="Busman M."/>
            <person name="Brown D.W."/>
            <person name="Divon H."/>
            <person name="Uhlig S."/>
            <person name="Proctor R.H."/>
        </authorList>
    </citation>
    <scope>NUCLEOTIDE SEQUENCE [LARGE SCALE GENOMIC DNA]</scope>
    <source>
        <strain evidence="6 7">NRRL 66235</strain>
    </source>
</reference>
<dbReference type="SUPFAM" id="SSF48403">
    <property type="entry name" value="Ankyrin repeat"/>
    <property type="match status" value="1"/>
</dbReference>
<dbReference type="InterPro" id="IPR036770">
    <property type="entry name" value="Ankyrin_rpt-contain_sf"/>
</dbReference>
<feature type="region of interest" description="Disordered" evidence="4">
    <location>
        <begin position="462"/>
        <end position="481"/>
    </location>
</feature>
<keyword evidence="1" id="KW-0677">Repeat</keyword>
<keyword evidence="2 3" id="KW-0040">ANK repeat</keyword>
<evidence type="ECO:0000256" key="2">
    <source>
        <dbReference type="ARBA" id="ARBA00023043"/>
    </source>
</evidence>
<feature type="repeat" description="ANK" evidence="3">
    <location>
        <begin position="1300"/>
        <end position="1332"/>
    </location>
</feature>
<dbReference type="InterPro" id="IPR035994">
    <property type="entry name" value="Nucleoside_phosphorylase_sf"/>
</dbReference>
<dbReference type="Pfam" id="PF00023">
    <property type="entry name" value="Ank"/>
    <property type="match status" value="1"/>
</dbReference>
<dbReference type="InterPro" id="IPR002110">
    <property type="entry name" value="Ankyrin_rpt"/>
</dbReference>
<dbReference type="GO" id="GO:0009116">
    <property type="term" value="P:nucleoside metabolic process"/>
    <property type="evidence" value="ECO:0007669"/>
    <property type="project" value="InterPro"/>
</dbReference>
<dbReference type="Pfam" id="PF24883">
    <property type="entry name" value="NPHP3_N"/>
    <property type="match status" value="1"/>
</dbReference>
<dbReference type="Proteomes" id="UP000544331">
    <property type="component" value="Unassembled WGS sequence"/>
</dbReference>
<dbReference type="Gene3D" id="3.40.50.300">
    <property type="entry name" value="P-loop containing nucleotide triphosphate hydrolases"/>
    <property type="match status" value="1"/>
</dbReference>
<gene>
    <name evidence="6" type="ORF">FMUND_8837</name>
</gene>
<dbReference type="InterPro" id="IPR027417">
    <property type="entry name" value="P-loop_NTPase"/>
</dbReference>
<dbReference type="SUPFAM" id="SSF53167">
    <property type="entry name" value="Purine and uridine phosphorylases"/>
    <property type="match status" value="1"/>
</dbReference>
<accession>A0A8H5YI02</accession>
<dbReference type="EMBL" id="JAAOAN010000299">
    <property type="protein sequence ID" value="KAF5711711.1"/>
    <property type="molecule type" value="Genomic_DNA"/>
</dbReference>
<comment type="caution">
    <text evidence="6">The sequence shown here is derived from an EMBL/GenBank/DDBJ whole genome shotgun (WGS) entry which is preliminary data.</text>
</comment>
<dbReference type="Pfam" id="PF07173">
    <property type="entry name" value="GRDP-like"/>
    <property type="match status" value="1"/>
</dbReference>
<feature type="compositionally biased region" description="Basic and acidic residues" evidence="4">
    <location>
        <begin position="462"/>
        <end position="472"/>
    </location>
</feature>
<organism evidence="6 7">
    <name type="scientific">Fusarium mundagurra</name>
    <dbReference type="NCBI Taxonomy" id="1567541"/>
    <lineage>
        <taxon>Eukaryota</taxon>
        <taxon>Fungi</taxon>
        <taxon>Dikarya</taxon>
        <taxon>Ascomycota</taxon>
        <taxon>Pezizomycotina</taxon>
        <taxon>Sordariomycetes</taxon>
        <taxon>Hypocreomycetidae</taxon>
        <taxon>Hypocreales</taxon>
        <taxon>Nectriaceae</taxon>
        <taxon>Fusarium</taxon>
        <taxon>Fusarium fujikuroi species complex</taxon>
    </lineage>
</organism>
<dbReference type="Gene3D" id="3.40.50.1580">
    <property type="entry name" value="Nucleoside phosphorylase domain"/>
    <property type="match status" value="1"/>
</dbReference>
<feature type="repeat" description="ANK" evidence="3">
    <location>
        <begin position="1233"/>
        <end position="1265"/>
    </location>
</feature>
<feature type="domain" description="Nephrocystin 3-like N-terminal" evidence="5">
    <location>
        <begin position="903"/>
        <end position="978"/>
    </location>
</feature>
<evidence type="ECO:0000313" key="7">
    <source>
        <dbReference type="Proteomes" id="UP000544331"/>
    </source>
</evidence>
<evidence type="ECO:0000256" key="1">
    <source>
        <dbReference type="ARBA" id="ARBA00022737"/>
    </source>
</evidence>
<dbReference type="InterPro" id="IPR009836">
    <property type="entry name" value="GRDP-like"/>
</dbReference>
<evidence type="ECO:0000256" key="4">
    <source>
        <dbReference type="SAM" id="MobiDB-lite"/>
    </source>
</evidence>
<protein>
    <submittedName>
        <fullName evidence="6">Ankyrin repeat-containing protein</fullName>
    </submittedName>
</protein>
<feature type="repeat" description="ANK" evidence="3">
    <location>
        <begin position="1368"/>
        <end position="1400"/>
    </location>
</feature>
<dbReference type="PROSITE" id="PS50297">
    <property type="entry name" value="ANK_REP_REGION"/>
    <property type="match status" value="7"/>
</dbReference>
<sequence>MISGSSCPKNPNGLPYELAVKPEDVPIIPDPDIFKFPTPTNANNAASRKRTTPDLALPTLSECAAHLEFLETLFILRQKILVSTELDDVMQTKPVRETKTGHQGDEKTLKDDKLWERRQAKWPRFVEFATVRFLAWRKHFNKSSEREVTRENLPPLDILMVWHSFLLNPRLFFNTCSEEPLFSVKFPWKHIHHAIDNTEWAFTLPPAAAANYEEASGFAPNLFNDMLSWKENLTVTTLIQMSHTGFGVTGYRPAVYESPCHEYSQLFREYDSELAKQLRDAVIRQASFVDKMNSFMWIRCPSLEETIRRAIARYQNFCKLLKMSKTTVVPTLDIDLVWHTHQCTAKHYGQAMKVLTGKFVNHDDTIEKPQLGDGFVETRRLYRVYFGQEYRSCGCWDCQALLTELERAVEDGQDVDMDKITAKPVPPGSSRQPLSRWCISTSFPLEDAGRLMLFVQLSAAESPRETPHRTEPTDSTVHIRPLEDPADPLAMAAQTNTETRNHDEYTVGWVCALSKEQTAATAMLDQRHADLPKPPNDPNTYTLGSIGKHNIVIACLPKGKIGNNAAAAFAAQMVRTFPSIKVGLMVGIGGGIPPKVRLGDVVVSTPVDQYPGVVQWDLGKAEKDGNFKRTGALNNPPSALLTALTKLETNHEMYGSKIPQYLDDLKKNWPNLVPKYTRHDSLKDPLFARDTSYRSRGNWEAISSVLWDMILALLQFLLGWWAFVPTDRGAEQVANSTVSATADGGQRQPGDMRVHYGLIASGNQVIKDAGFRDSLNESLGGNVLCVEMEAAGLMDFPCIVIRGICDYADSQKNKDWQEHAAAVAAAFAKELLEYIQPGDVSGERPVKEILSQVLDDTSAIRENTTYTRAKLDRKEDVEILDWLTPIDYGPQQSDYLSRQQAETGNWLLQSEEFLDWLAASKQTLFCRGIPGAGKTILTSIVVDFLNSRFDKVSEIGIAYIYCNFRRQHEQKIDDLLATSDGCRTRFLSELFNLQTRHETNIFATSRSIPEIMDRFKTSLSIEIRASPDDVARYLEGHIGQLPSLVRQDRQLQEEITTGISKAIDGMFLLAQLYLSLLGDKLTLNDIRSAMETFQKQGQGSGEDQKNQVLARAYGQAMERINGQMPGKKELAMKVLSWITCAKRQLTTLELQHALAIKMGKSELDYGDLPHIGDMVSSTPAKENGGTTSGSPDLEDTYSRTPLWYAAQNGHKVVVELLLVAGANVNTAAAAANDGRTALQVAAEGGYPEVVEKLLVGGADVNAAANDGRTAIQVAAKRGYLEVIKKLLVAGANVNAAPRYSGQTALQAAAEGGYLEVIEKLLAAGADVNAAASYYGQTALQAAAKRGYLEVIEKLLAAGADVNTVASYSGQTALQAAAKRGYLEVIEKLLAAGADVNGAAAGYYGQTALQAAAEEGHLEVIEKLLAAGADINAATASKDGWIALKAVAEGGRLKVIEKLLAARANINAAAAGFGGQTAF</sequence>
<proteinExistence type="predicted"/>
<evidence type="ECO:0000259" key="5">
    <source>
        <dbReference type="Pfam" id="PF24883"/>
    </source>
</evidence>
<dbReference type="InterPro" id="IPR056884">
    <property type="entry name" value="NPHP3-like_N"/>
</dbReference>
<dbReference type="SMART" id="SM00248">
    <property type="entry name" value="ANK"/>
    <property type="match status" value="8"/>
</dbReference>
<feature type="repeat" description="ANK" evidence="3">
    <location>
        <begin position="1334"/>
        <end position="1366"/>
    </location>
</feature>
<evidence type="ECO:0000256" key="3">
    <source>
        <dbReference type="PROSITE-ProRule" id="PRU00023"/>
    </source>
</evidence>
<dbReference type="PANTHER" id="PTHR24171">
    <property type="entry name" value="ANKYRIN REPEAT DOMAIN-CONTAINING PROTEIN 39-RELATED"/>
    <property type="match status" value="1"/>
</dbReference>
<evidence type="ECO:0000313" key="6">
    <source>
        <dbReference type="EMBL" id="KAF5711711.1"/>
    </source>
</evidence>
<dbReference type="PANTHER" id="PTHR24171:SF9">
    <property type="entry name" value="ANKYRIN REPEAT DOMAIN-CONTAINING PROTEIN 39"/>
    <property type="match status" value="1"/>
</dbReference>
<dbReference type="Gene3D" id="1.25.40.20">
    <property type="entry name" value="Ankyrin repeat-containing domain"/>
    <property type="match status" value="4"/>
</dbReference>
<feature type="repeat" description="ANK" evidence="3">
    <location>
        <begin position="1403"/>
        <end position="1435"/>
    </location>
</feature>
<dbReference type="PROSITE" id="PS50088">
    <property type="entry name" value="ANK_REPEAT"/>
    <property type="match status" value="7"/>
</dbReference>
<dbReference type="Pfam" id="PF12796">
    <property type="entry name" value="Ank_2"/>
    <property type="match status" value="3"/>
</dbReference>
<name>A0A8H5YI02_9HYPO</name>
<dbReference type="PRINTS" id="PR01415">
    <property type="entry name" value="ANKYRIN"/>
</dbReference>